<dbReference type="SUPFAM" id="SSF48452">
    <property type="entry name" value="TPR-like"/>
    <property type="match status" value="1"/>
</dbReference>
<feature type="domain" description="TANC1/2-like winged helix" evidence="6">
    <location>
        <begin position="944"/>
        <end position="1108"/>
    </location>
</feature>
<evidence type="ECO:0000313" key="7">
    <source>
        <dbReference type="Proteomes" id="UP000050741"/>
    </source>
</evidence>
<evidence type="ECO:0000313" key="8">
    <source>
        <dbReference type="WBParaSite" id="GPLIN_000010500"/>
    </source>
</evidence>
<organism evidence="7 8">
    <name type="scientific">Globodera pallida</name>
    <name type="common">Potato cyst nematode worm</name>
    <name type="synonym">Heterodera pallida</name>
    <dbReference type="NCBI Taxonomy" id="36090"/>
    <lineage>
        <taxon>Eukaryota</taxon>
        <taxon>Metazoa</taxon>
        <taxon>Ecdysozoa</taxon>
        <taxon>Nematoda</taxon>
        <taxon>Chromadorea</taxon>
        <taxon>Rhabditida</taxon>
        <taxon>Tylenchina</taxon>
        <taxon>Tylenchomorpha</taxon>
        <taxon>Tylenchoidea</taxon>
        <taxon>Heteroderidae</taxon>
        <taxon>Heteroderinae</taxon>
        <taxon>Globodera</taxon>
    </lineage>
</organism>
<keyword evidence="7" id="KW-1185">Reference proteome</keyword>
<dbReference type="PROSITE" id="PS50088">
    <property type="entry name" value="ANK_REPEAT"/>
    <property type="match status" value="1"/>
</dbReference>
<feature type="region of interest" description="Disordered" evidence="5">
    <location>
        <begin position="455"/>
        <end position="483"/>
    </location>
</feature>
<reference evidence="7" key="1">
    <citation type="submission" date="2014-05" db="EMBL/GenBank/DDBJ databases">
        <title>The genome and life-stage specific transcriptomes of Globodera pallida elucidate key aspects of plant parasitism by a cyst nematode.</title>
        <authorList>
            <person name="Cotton J.A."/>
            <person name="Lilley C.J."/>
            <person name="Jones L.M."/>
            <person name="Kikuchi T."/>
            <person name="Reid A.J."/>
            <person name="Thorpe P."/>
            <person name="Tsai I.J."/>
            <person name="Beasley H."/>
            <person name="Blok V."/>
            <person name="Cock P.J.A."/>
            <person name="Van den Akker S.E."/>
            <person name="Holroyd N."/>
            <person name="Hunt M."/>
            <person name="Mantelin S."/>
            <person name="Naghra H."/>
            <person name="Pain A."/>
            <person name="Palomares-Rius J.E."/>
            <person name="Zarowiecki M."/>
            <person name="Berriman M."/>
            <person name="Jones J.T."/>
            <person name="Urwin P.E."/>
        </authorList>
    </citation>
    <scope>NUCLEOTIDE SEQUENCE [LARGE SCALE GENOMIC DNA]</scope>
    <source>
        <strain evidence="7">Lindley</strain>
    </source>
</reference>
<evidence type="ECO:0000259" key="6">
    <source>
        <dbReference type="Pfam" id="PF25521"/>
    </source>
</evidence>
<dbReference type="PANTHER" id="PTHR24166">
    <property type="entry name" value="ROLLING PEBBLES, ISOFORM B"/>
    <property type="match status" value="1"/>
</dbReference>
<dbReference type="SMART" id="SM00248">
    <property type="entry name" value="ANK"/>
    <property type="match status" value="11"/>
</dbReference>
<feature type="compositionally biased region" description="Polar residues" evidence="5">
    <location>
        <begin position="1284"/>
        <end position="1303"/>
    </location>
</feature>
<keyword evidence="2 4" id="KW-0040">ANK repeat</keyword>
<name>A0A183BHM7_GLOPA</name>
<feature type="region of interest" description="Disordered" evidence="5">
    <location>
        <begin position="16"/>
        <end position="46"/>
    </location>
</feature>
<feature type="region of interest" description="Disordered" evidence="5">
    <location>
        <begin position="1652"/>
        <end position="1681"/>
    </location>
</feature>
<dbReference type="SUPFAM" id="SSF48403">
    <property type="entry name" value="Ankyrin repeat"/>
    <property type="match status" value="2"/>
</dbReference>
<evidence type="ECO:0000256" key="4">
    <source>
        <dbReference type="PROSITE-ProRule" id="PRU00023"/>
    </source>
</evidence>
<dbReference type="PANTHER" id="PTHR24166:SF48">
    <property type="entry name" value="PROTEIN VAPYRIN"/>
    <property type="match status" value="1"/>
</dbReference>
<dbReference type="InterPro" id="IPR058056">
    <property type="entry name" value="WH_TANC1/2"/>
</dbReference>
<evidence type="ECO:0000256" key="3">
    <source>
        <dbReference type="ARBA" id="ARBA00038259"/>
    </source>
</evidence>
<dbReference type="InterPro" id="IPR050889">
    <property type="entry name" value="Dendritic_Spine_Reg/Scaffold"/>
</dbReference>
<dbReference type="Gene3D" id="1.25.40.20">
    <property type="entry name" value="Ankyrin repeat-containing domain"/>
    <property type="match status" value="2"/>
</dbReference>
<reference evidence="8" key="2">
    <citation type="submission" date="2016-06" db="UniProtKB">
        <authorList>
            <consortium name="WormBaseParasite"/>
        </authorList>
    </citation>
    <scope>IDENTIFICATION</scope>
</reference>
<dbReference type="Proteomes" id="UP000050741">
    <property type="component" value="Unassembled WGS sequence"/>
</dbReference>
<evidence type="ECO:0000256" key="5">
    <source>
        <dbReference type="SAM" id="MobiDB-lite"/>
    </source>
</evidence>
<feature type="repeat" description="ANK" evidence="4">
    <location>
        <begin position="1409"/>
        <end position="1441"/>
    </location>
</feature>
<accession>A0A183BHM7</accession>
<dbReference type="Pfam" id="PF25521">
    <property type="entry name" value="WHD_TANC1"/>
    <property type="match status" value="1"/>
</dbReference>
<protein>
    <submittedName>
        <fullName evidence="8">Protein kinase domain-containing protein</fullName>
    </submittedName>
</protein>
<dbReference type="InterPro" id="IPR027417">
    <property type="entry name" value="P-loop_NTPase"/>
</dbReference>
<dbReference type="InterPro" id="IPR036770">
    <property type="entry name" value="Ankyrin_rpt-contain_sf"/>
</dbReference>
<dbReference type="InterPro" id="IPR002110">
    <property type="entry name" value="Ankyrin_rpt"/>
</dbReference>
<evidence type="ECO:0000256" key="2">
    <source>
        <dbReference type="ARBA" id="ARBA00023043"/>
    </source>
</evidence>
<feature type="compositionally biased region" description="Low complexity" evidence="5">
    <location>
        <begin position="471"/>
        <end position="483"/>
    </location>
</feature>
<proteinExistence type="inferred from homology"/>
<dbReference type="SUPFAM" id="SSF52540">
    <property type="entry name" value="P-loop containing nucleoside triphosphate hydrolases"/>
    <property type="match status" value="1"/>
</dbReference>
<comment type="similarity">
    <text evidence="3">Belongs to the TANC family.</text>
</comment>
<dbReference type="WBParaSite" id="GPLIN_000010500">
    <property type="protein sequence ID" value="GPLIN_000010500"/>
    <property type="gene ID" value="GPLIN_000010500"/>
</dbReference>
<sequence>MAAPSPSALLAAVARDELAPRRSSPSAVGTPFANSDGAVGGGPLSTLRRSLRQMNPFRSRLFRLPATPRLSRSKKVLARGEEFTGWNFERPSNAASGDASHSLRPFCASFGSADVPPFAATQMQMRPQRRRLSQMPSPSMYLQDSQHPMAEPGEQCGCCTAGKELDDLDAFLTTMESIVRRGAPVGGSCRVVRHSNEQLEQEGLLSDSRGLARCTVAGNGGTALLPEAGARRVRPPIPSFDPPPFPPFANNFRECPQAMPSNRYRIQQKQREDYHFLPSTCYAPDGEMFAARWQHPAKSPRPLSHFPCEQSPRALSRRRPVGLLLDDCGGNGNPSGDSENFVPSAQFAHRQPNSPSQSSAITLLNTASAVNLAARGARSASTVSGQQQKCVRSSSLFPQTQLQRRRSACSALSAGVGIVEETEEDGTTTAVMAEGTANYYGRDVIRLMEAAADGTRKADHLDPQPIGAHHLPPSASPTAASVPSLLPAPPPLFPLPGETFADVGEFVGREWLFRDLCHQLMTEQAQLILVHGTTGCGKSALIRHIAAHSPNFGEASAQGSSTDAQQQQQHNTVDSGIAIGNGSSLAGSGGCNSSGSQLSLLNLPLHLPEALAPSTTANAATLSPARTHHEWLHALAINVVAVHFAQLHNSLSCSVPEFIRSICAQMCSSVQLKLTYGKMIRSDARLHQMATQERQSLDIEPYELFNELISRPLAKLVKEEECLRERAARGKRSSSKSSDYGSNGGSYAVGAEGRRRPFARIAPLLLVLVDSLDEAAFHRADGGECIGWLLRRVLSCDGACPPQLRFVCTSSSPGGVPQQQSLLSQLFGTLRDGVRSIQLDDWEGDERIARDLRLFVERRVHGSPALEKWVHAQFRRQSFFASPGHQPANGPNVAEFGAQLVAHLNANFVGLRMALAMLAEGRFLSLDALPSELDGLYSLHFRHKFPTSAHFRSVSSILSLLLASLRPLNVEEMLSILNLAQQSPDLDQRELRERLSQLSSLVACEHSLPPASPVFLPVHPSLREWLLKEATSPDAQFVSDIRHSHIMIALSLVKGRPPPSLASSQETFFELAHHLLKANPHKYMASDLAERLGMPLGRDCQVKWLKMFGGDLAKALLCRRNVFYPNSKVSRLLLLAGADPNASEWPDGAEEPLLCSFARAGNLEMVQLLLQFGANPNAGHPPPLIVAVERGHEAVIRILCAHPGTDLFVRDANGHGVLYHAAAHDSIGTVALFVDALDDAGGKSARMPERGMDEERRAVPSHKRYSACSSSYEDELHSQRTRQRFGNEQNNQPTANHRNSVGDRTQTIREAFEVAAERGSARVCRFLLDNTDTVLDTSRGMCIACANGRSEVVQFLLSRGATLSPEQTWNGKSALICAVESGSWDLVVSVLNGGGATTTDQLNHVASQDGLSPLMVAARHGHVGLVDLLINRGAKLDMADAHGRTAAMHAIEARHSSTVALLLERGCALFARDTHGNTMLHLLGRHPNKCLIYRLLEDGLSLEDKNKEDLRPIEVAIRAGQLVAADTFLRRGARIRSLTWQIALSAHPPLVLVLLRKLLDDAQILLRRKRTAEAQHRLCYALQKCDELLEKANSGGAEALRRMGPQLRWVKVQTLFSMATLKRRCNDLCEAIALASGALELLDDNGGDVPARQLRSPSGCSSGDECGGAGGEAPEPRAEDEQRFELHLLRAKCHFDARDLERARVDAQLATCMRPGDSEAQNLLAVLSTGT</sequence>
<dbReference type="PROSITE" id="PS50297">
    <property type="entry name" value="ANK_REP_REGION"/>
    <property type="match status" value="1"/>
</dbReference>
<keyword evidence="1" id="KW-0677">Repeat</keyword>
<dbReference type="Gene3D" id="1.25.40.10">
    <property type="entry name" value="Tetratricopeptide repeat domain"/>
    <property type="match status" value="1"/>
</dbReference>
<dbReference type="Pfam" id="PF12796">
    <property type="entry name" value="Ank_2"/>
    <property type="match status" value="3"/>
</dbReference>
<evidence type="ECO:0000256" key="1">
    <source>
        <dbReference type="ARBA" id="ARBA00022737"/>
    </source>
</evidence>
<dbReference type="InterPro" id="IPR011990">
    <property type="entry name" value="TPR-like_helical_dom_sf"/>
</dbReference>
<feature type="region of interest" description="Disordered" evidence="5">
    <location>
        <begin position="1272"/>
        <end position="1303"/>
    </location>
</feature>